<feature type="region of interest" description="Disordered" evidence="1">
    <location>
        <begin position="57"/>
        <end position="209"/>
    </location>
</feature>
<name>A0ABT8K6Q1_9MICO</name>
<reference evidence="2" key="1">
    <citation type="submission" date="2023-06" db="EMBL/GenBank/DDBJ databases">
        <title>MT1 and MT2 Draft Genomes of Novel Species.</title>
        <authorList>
            <person name="Venkateswaran K."/>
        </authorList>
    </citation>
    <scope>NUCLEOTIDE SEQUENCE</scope>
    <source>
        <strain evidence="2">F6_8S_P_1B</strain>
    </source>
</reference>
<dbReference type="RefSeq" id="WP_301209940.1">
    <property type="nucleotide sequence ID" value="NZ_JAROCF010000001.1"/>
</dbReference>
<evidence type="ECO:0000313" key="2">
    <source>
        <dbReference type="EMBL" id="MDN4613128.1"/>
    </source>
</evidence>
<evidence type="ECO:0008006" key="4">
    <source>
        <dbReference type="Google" id="ProtNLM"/>
    </source>
</evidence>
<feature type="compositionally biased region" description="Polar residues" evidence="1">
    <location>
        <begin position="1"/>
        <end position="11"/>
    </location>
</feature>
<dbReference type="EMBL" id="JAROCF010000001">
    <property type="protein sequence ID" value="MDN4613128.1"/>
    <property type="molecule type" value="Genomic_DNA"/>
</dbReference>
<evidence type="ECO:0000256" key="1">
    <source>
        <dbReference type="SAM" id="MobiDB-lite"/>
    </source>
</evidence>
<comment type="caution">
    <text evidence="2">The sequence shown here is derived from an EMBL/GenBank/DDBJ whole genome shotgun (WGS) entry which is preliminary data.</text>
</comment>
<accession>A0ABT8K6Q1</accession>
<proteinExistence type="predicted"/>
<dbReference type="InterPro" id="IPR036390">
    <property type="entry name" value="WH_DNA-bd_sf"/>
</dbReference>
<protein>
    <recommendedName>
        <fullName evidence="4">MarR family transcriptional regulator</fullName>
    </recommendedName>
</protein>
<dbReference type="Proteomes" id="UP001174208">
    <property type="component" value="Unassembled WGS sequence"/>
</dbReference>
<feature type="region of interest" description="Disordered" evidence="1">
    <location>
        <begin position="1"/>
        <end position="23"/>
    </location>
</feature>
<dbReference type="InterPro" id="IPR036388">
    <property type="entry name" value="WH-like_DNA-bd_sf"/>
</dbReference>
<keyword evidence="3" id="KW-1185">Reference proteome</keyword>
<gene>
    <name evidence="2" type="ORF">P5G50_01575</name>
</gene>
<dbReference type="SUPFAM" id="SSF46785">
    <property type="entry name" value="Winged helix' DNA-binding domain"/>
    <property type="match status" value="2"/>
</dbReference>
<feature type="compositionally biased region" description="Basic and acidic residues" evidence="1">
    <location>
        <begin position="163"/>
        <end position="209"/>
    </location>
</feature>
<evidence type="ECO:0000313" key="3">
    <source>
        <dbReference type="Proteomes" id="UP001174208"/>
    </source>
</evidence>
<organism evidence="2 3">
    <name type="scientific">Leifsonia williamsii</name>
    <dbReference type="NCBI Taxonomy" id="3035919"/>
    <lineage>
        <taxon>Bacteria</taxon>
        <taxon>Bacillati</taxon>
        <taxon>Actinomycetota</taxon>
        <taxon>Actinomycetes</taxon>
        <taxon>Micrococcales</taxon>
        <taxon>Microbacteriaceae</taxon>
        <taxon>Leifsonia</taxon>
    </lineage>
</organism>
<feature type="compositionally biased region" description="Basic and acidic residues" evidence="1">
    <location>
        <begin position="103"/>
        <end position="155"/>
    </location>
</feature>
<sequence length="339" mass="39342">MTNIDDSNTPGASGPDMPPGYWFGEIQSRLRERMRDALAEQDLRRGSWRILHLLADGPATAQELADRLPRGRRHGRAESASEGRPGWYGRPEWRGGRPHPGFRRQDPDFRETGPRGGGERVHGDAWHHDDHRQDPDDRRHEYGRDHERQDDQHPQHHDHHGHHHDEHPQHHDEHPHHHDERGQHDHQHDRHDERDHHDHHPGTEAAFERGFERGFLRGFGADLRRHFDPRAGFGRPGFGPAGPWFGRRDFPGRPFGPHPHHRPRRIERTLADFTERGWVWFDGDRATLTDEGRAAHDAAEQRVEQVRASLADGIDPADWATTMRTLERMAGNLGWERPA</sequence>
<dbReference type="Gene3D" id="1.10.10.10">
    <property type="entry name" value="Winged helix-like DNA-binding domain superfamily/Winged helix DNA-binding domain"/>
    <property type="match status" value="2"/>
</dbReference>